<dbReference type="InParanoid" id="M4BJ36"/>
<keyword evidence="2" id="KW-1185">Reference proteome</keyword>
<dbReference type="EnsemblProtists" id="HpaT806413">
    <property type="protein sequence ID" value="HpaP806413"/>
    <property type="gene ID" value="HpaG806413"/>
</dbReference>
<dbReference type="Proteomes" id="UP000011713">
    <property type="component" value="Unassembled WGS sequence"/>
</dbReference>
<dbReference type="HOGENOM" id="CLU_209975_0_0_1"/>
<sequence length="61" mass="6688">MAVLDPRPVEGAAEGVPPRACCAPSHQLWAWTAQKRCKRIFVSSSAAVNLRDRNSLPTRTL</sequence>
<evidence type="ECO:0000313" key="2">
    <source>
        <dbReference type="Proteomes" id="UP000011713"/>
    </source>
</evidence>
<proteinExistence type="predicted"/>
<reference evidence="1" key="2">
    <citation type="submission" date="2015-06" db="UniProtKB">
        <authorList>
            <consortium name="EnsemblProtists"/>
        </authorList>
    </citation>
    <scope>IDENTIFICATION</scope>
    <source>
        <strain evidence="1">Emoy2</strain>
    </source>
</reference>
<dbReference type="AlphaFoldDB" id="M4BJ36"/>
<dbReference type="EMBL" id="JH598312">
    <property type="status" value="NOT_ANNOTATED_CDS"/>
    <property type="molecule type" value="Genomic_DNA"/>
</dbReference>
<dbReference type="VEuPathDB" id="FungiDB:HpaG806413"/>
<reference evidence="2" key="1">
    <citation type="journal article" date="2010" name="Science">
        <title>Signatures of adaptation to obligate biotrophy in the Hyaloperonospora arabidopsidis genome.</title>
        <authorList>
            <person name="Baxter L."/>
            <person name="Tripathy S."/>
            <person name="Ishaque N."/>
            <person name="Boot N."/>
            <person name="Cabral A."/>
            <person name="Kemen E."/>
            <person name="Thines M."/>
            <person name="Ah-Fong A."/>
            <person name="Anderson R."/>
            <person name="Badejoko W."/>
            <person name="Bittner-Eddy P."/>
            <person name="Boore J.L."/>
            <person name="Chibucos M.C."/>
            <person name="Coates M."/>
            <person name="Dehal P."/>
            <person name="Delehaunty K."/>
            <person name="Dong S."/>
            <person name="Downton P."/>
            <person name="Dumas B."/>
            <person name="Fabro G."/>
            <person name="Fronick C."/>
            <person name="Fuerstenberg S.I."/>
            <person name="Fulton L."/>
            <person name="Gaulin E."/>
            <person name="Govers F."/>
            <person name="Hughes L."/>
            <person name="Humphray S."/>
            <person name="Jiang R.H."/>
            <person name="Judelson H."/>
            <person name="Kamoun S."/>
            <person name="Kyung K."/>
            <person name="Meijer H."/>
            <person name="Minx P."/>
            <person name="Morris P."/>
            <person name="Nelson J."/>
            <person name="Phuntumart V."/>
            <person name="Qutob D."/>
            <person name="Rehmany A."/>
            <person name="Rougon-Cardoso A."/>
            <person name="Ryden P."/>
            <person name="Torto-Alalibo T."/>
            <person name="Studholme D."/>
            <person name="Wang Y."/>
            <person name="Win J."/>
            <person name="Wood J."/>
            <person name="Clifton S.W."/>
            <person name="Rogers J."/>
            <person name="Van den Ackerveken G."/>
            <person name="Jones J.D."/>
            <person name="McDowell J.M."/>
            <person name="Beynon J."/>
            <person name="Tyler B.M."/>
        </authorList>
    </citation>
    <scope>NUCLEOTIDE SEQUENCE [LARGE SCALE GENOMIC DNA]</scope>
    <source>
        <strain evidence="2">Emoy2</strain>
    </source>
</reference>
<accession>M4BJ36</accession>
<name>M4BJ36_HYAAE</name>
<evidence type="ECO:0000313" key="1">
    <source>
        <dbReference type="EnsemblProtists" id="HpaP806413"/>
    </source>
</evidence>
<protein>
    <submittedName>
        <fullName evidence="1">Uncharacterized protein</fullName>
    </submittedName>
</protein>
<organism evidence="1 2">
    <name type="scientific">Hyaloperonospora arabidopsidis (strain Emoy2)</name>
    <name type="common">Downy mildew agent</name>
    <name type="synonym">Peronospora arabidopsidis</name>
    <dbReference type="NCBI Taxonomy" id="559515"/>
    <lineage>
        <taxon>Eukaryota</taxon>
        <taxon>Sar</taxon>
        <taxon>Stramenopiles</taxon>
        <taxon>Oomycota</taxon>
        <taxon>Peronosporomycetes</taxon>
        <taxon>Peronosporales</taxon>
        <taxon>Peronosporaceae</taxon>
        <taxon>Hyaloperonospora</taxon>
    </lineage>
</organism>